<feature type="compositionally biased region" description="Polar residues" evidence="1">
    <location>
        <begin position="174"/>
        <end position="185"/>
    </location>
</feature>
<feature type="compositionally biased region" description="Low complexity" evidence="1">
    <location>
        <begin position="155"/>
        <end position="166"/>
    </location>
</feature>
<reference evidence="2" key="1">
    <citation type="submission" date="2016-04" db="EMBL/GenBank/DDBJ databases">
        <authorList>
            <person name="Nguyen H.D."/>
            <person name="Samba Siva P."/>
            <person name="Cullis J."/>
            <person name="Levesque C.A."/>
            <person name="Hambleton S."/>
        </authorList>
    </citation>
    <scope>NUCLEOTIDE SEQUENCE</scope>
    <source>
        <strain evidence="2">DAOMC 236426</strain>
    </source>
</reference>
<accession>A0A8X7MLI0</accession>
<evidence type="ECO:0000256" key="1">
    <source>
        <dbReference type="SAM" id="MobiDB-lite"/>
    </source>
</evidence>
<reference evidence="2" key="2">
    <citation type="journal article" date="2019" name="IMA Fungus">
        <title>Genome sequencing and comparison of five Tilletia species to identify candidate genes for the detection of regulated species infecting wheat.</title>
        <authorList>
            <person name="Nguyen H.D.T."/>
            <person name="Sultana T."/>
            <person name="Kesanakurti P."/>
            <person name="Hambleton S."/>
        </authorList>
    </citation>
    <scope>NUCLEOTIDE SEQUENCE</scope>
    <source>
        <strain evidence="2">DAOMC 236426</strain>
    </source>
</reference>
<evidence type="ECO:0000313" key="2">
    <source>
        <dbReference type="EMBL" id="KAE8239538.1"/>
    </source>
</evidence>
<feature type="region of interest" description="Disordered" evidence="1">
    <location>
        <begin position="125"/>
        <end position="257"/>
    </location>
</feature>
<proteinExistence type="predicted"/>
<sequence>MSVRQRHVAFRRPAADEAGAWTSSRARSLPLPLQYDTLRTMATELFPPTRYYKVALGYNLAAGGEVMLMDDADAAPFGDAVAAGLLTEPIIINVHHLRYGKNGEIAARKIAKKVLKAGTLGEHVKLDHPARRKQLSRKARDEDDLMDVVKRESNGYGYQQRGEGYRPPLPPPVQTQRRSSESSDASVEVLDGPPVEARPSSRKGRYKKAPSSSVGSASRGSKDSRGIAQDSSSGSTSRGTKDSGSASTSKASKRARP</sequence>
<comment type="caution">
    <text evidence="2">The sequence shown here is derived from an EMBL/GenBank/DDBJ whole genome shotgun (WGS) entry which is preliminary data.</text>
</comment>
<evidence type="ECO:0000313" key="3">
    <source>
        <dbReference type="Proteomes" id="UP000077684"/>
    </source>
</evidence>
<organism evidence="2 3">
    <name type="scientific">Tilletia controversa</name>
    <name type="common">dwarf bunt fungus</name>
    <dbReference type="NCBI Taxonomy" id="13291"/>
    <lineage>
        <taxon>Eukaryota</taxon>
        <taxon>Fungi</taxon>
        <taxon>Dikarya</taxon>
        <taxon>Basidiomycota</taxon>
        <taxon>Ustilaginomycotina</taxon>
        <taxon>Exobasidiomycetes</taxon>
        <taxon>Tilletiales</taxon>
        <taxon>Tilletiaceae</taxon>
        <taxon>Tilletia</taxon>
    </lineage>
</organism>
<dbReference type="AlphaFoldDB" id="A0A8X7MLI0"/>
<protein>
    <submittedName>
        <fullName evidence="2">Uncharacterized protein</fullName>
    </submittedName>
</protein>
<gene>
    <name evidence="2" type="ORF">A4X06_0g8214</name>
</gene>
<feature type="compositionally biased region" description="Polar residues" evidence="1">
    <location>
        <begin position="229"/>
        <end position="238"/>
    </location>
</feature>
<dbReference type="Proteomes" id="UP000077684">
    <property type="component" value="Unassembled WGS sequence"/>
</dbReference>
<name>A0A8X7MLI0_9BASI</name>
<keyword evidence="3" id="KW-1185">Reference proteome</keyword>
<dbReference type="EMBL" id="LWDE02001699">
    <property type="protein sequence ID" value="KAE8239538.1"/>
    <property type="molecule type" value="Genomic_DNA"/>
</dbReference>